<proteinExistence type="predicted"/>
<keyword evidence="2" id="KW-0808">Transferase</keyword>
<reference evidence="2 3" key="1">
    <citation type="submission" date="2016-08" db="EMBL/GenBank/DDBJ databases">
        <authorList>
            <person name="Seilhamer J.J."/>
        </authorList>
    </citation>
    <scope>NUCLEOTIDE SEQUENCE [LARGE SCALE GENOMIC DNA]</scope>
    <source>
        <strain evidence="2 3">A37T2</strain>
    </source>
</reference>
<dbReference type="InterPro" id="IPR041698">
    <property type="entry name" value="Methyltransf_25"/>
</dbReference>
<dbReference type="InterPro" id="IPR029063">
    <property type="entry name" value="SAM-dependent_MTases_sf"/>
</dbReference>
<protein>
    <submittedName>
        <fullName evidence="2">Methyltransferase domain-containing protein</fullName>
    </submittedName>
</protein>
<dbReference type="EMBL" id="FMAR01000007">
    <property type="protein sequence ID" value="SCC37286.1"/>
    <property type="molecule type" value="Genomic_DNA"/>
</dbReference>
<feature type="domain" description="Methyltransferase" evidence="1">
    <location>
        <begin position="63"/>
        <end position="156"/>
    </location>
</feature>
<name>A0A1C4E0Z9_9BACT</name>
<keyword evidence="3" id="KW-1185">Reference proteome</keyword>
<dbReference type="RefSeq" id="WP_089712192.1">
    <property type="nucleotide sequence ID" value="NZ_FMAR01000007.1"/>
</dbReference>
<dbReference type="Proteomes" id="UP000242818">
    <property type="component" value="Unassembled WGS sequence"/>
</dbReference>
<keyword evidence="2" id="KW-0489">Methyltransferase</keyword>
<accession>A0A1C4E0Z9</accession>
<dbReference type="OrthoDB" id="9800454at2"/>
<dbReference type="GO" id="GO:0008168">
    <property type="term" value="F:methyltransferase activity"/>
    <property type="evidence" value="ECO:0007669"/>
    <property type="project" value="UniProtKB-KW"/>
</dbReference>
<dbReference type="AlphaFoldDB" id="A0A1C4E0Z9"/>
<sequence>MSLRHRSYEKELLDHPDIPFADIQRNMQELNQVNTLLGGHAVSRRGLATLLDQAAPPTSPVTIAEIGCGGGDNLFALQQWLHGRNIPFELTGIDLKPECITYAHTQYGQVMKATWICSDYRQVQWETPPDIIFSSLFCHHFTDAEMVAQLQWLQQHSRRGFFINDLHRHWLAYHSIRLLTRLFSKSYLVKNDAPLSVKRGFSRADWQRLLGQAGITGYRIRWQWAFRYLITVPS</sequence>
<evidence type="ECO:0000313" key="2">
    <source>
        <dbReference type="EMBL" id="SCC37286.1"/>
    </source>
</evidence>
<organism evidence="2 3">
    <name type="scientific">Chitinophaga costaii</name>
    <dbReference type="NCBI Taxonomy" id="1335309"/>
    <lineage>
        <taxon>Bacteria</taxon>
        <taxon>Pseudomonadati</taxon>
        <taxon>Bacteroidota</taxon>
        <taxon>Chitinophagia</taxon>
        <taxon>Chitinophagales</taxon>
        <taxon>Chitinophagaceae</taxon>
        <taxon>Chitinophaga</taxon>
    </lineage>
</organism>
<dbReference type="SUPFAM" id="SSF53335">
    <property type="entry name" value="S-adenosyl-L-methionine-dependent methyltransferases"/>
    <property type="match status" value="1"/>
</dbReference>
<dbReference type="GO" id="GO:0032259">
    <property type="term" value="P:methylation"/>
    <property type="evidence" value="ECO:0007669"/>
    <property type="project" value="UniProtKB-KW"/>
</dbReference>
<dbReference type="Pfam" id="PF13649">
    <property type="entry name" value="Methyltransf_25"/>
    <property type="match status" value="1"/>
</dbReference>
<evidence type="ECO:0000313" key="3">
    <source>
        <dbReference type="Proteomes" id="UP000242818"/>
    </source>
</evidence>
<dbReference type="STRING" id="1335309.GA0116948_10720"/>
<dbReference type="Gene3D" id="3.40.50.150">
    <property type="entry name" value="Vaccinia Virus protein VP39"/>
    <property type="match status" value="1"/>
</dbReference>
<gene>
    <name evidence="2" type="ORF">GA0116948_10720</name>
</gene>
<evidence type="ECO:0000259" key="1">
    <source>
        <dbReference type="Pfam" id="PF13649"/>
    </source>
</evidence>
<dbReference type="CDD" id="cd02440">
    <property type="entry name" value="AdoMet_MTases"/>
    <property type="match status" value="1"/>
</dbReference>